<dbReference type="InterPro" id="IPR051081">
    <property type="entry name" value="HTH_MetalResp_TranReg"/>
</dbReference>
<dbReference type="PANTHER" id="PTHR33154:SF18">
    <property type="entry name" value="ARSENICAL RESISTANCE OPERON REPRESSOR"/>
    <property type="match status" value="1"/>
</dbReference>
<evidence type="ECO:0000256" key="3">
    <source>
        <dbReference type="ARBA" id="ARBA00023125"/>
    </source>
</evidence>
<dbReference type="PROSITE" id="PS50987">
    <property type="entry name" value="HTH_ARSR_2"/>
    <property type="match status" value="1"/>
</dbReference>
<organism evidence="6 7">
    <name type="scientific">Rhizobium altiplani</name>
    <dbReference type="NCBI Taxonomy" id="1864509"/>
    <lineage>
        <taxon>Bacteria</taxon>
        <taxon>Pseudomonadati</taxon>
        <taxon>Pseudomonadota</taxon>
        <taxon>Alphaproteobacteria</taxon>
        <taxon>Hyphomicrobiales</taxon>
        <taxon>Rhizobiaceae</taxon>
        <taxon>Rhizobium/Agrobacterium group</taxon>
        <taxon>Rhizobium</taxon>
    </lineage>
</organism>
<evidence type="ECO:0000256" key="2">
    <source>
        <dbReference type="ARBA" id="ARBA00023015"/>
    </source>
</evidence>
<dbReference type="InterPro" id="IPR001845">
    <property type="entry name" value="HTH_ArsR_DNA-bd_dom"/>
</dbReference>
<feature type="domain" description="HTH arsR-type" evidence="5">
    <location>
        <begin position="1"/>
        <end position="94"/>
    </location>
</feature>
<keyword evidence="3" id="KW-0238">DNA-binding</keyword>
<reference evidence="6 7" key="1">
    <citation type="submission" date="2015-11" db="EMBL/GenBank/DDBJ databases">
        <title>Draft Genome Sequence of the Strain BR 10423 (Rhizobium sp.) isolated from nodules of Mimosa pudica.</title>
        <authorList>
            <person name="Barauna A.C."/>
            <person name="Zilli J.E."/>
            <person name="Simoes-Araujo J.L."/>
            <person name="Reis V.M."/>
            <person name="James E.K."/>
            <person name="Reis F.B.Jr."/>
            <person name="Rouws L.F."/>
            <person name="Passos S.R."/>
            <person name="Gois S.R."/>
        </authorList>
    </citation>
    <scope>NUCLEOTIDE SEQUENCE [LARGE SCALE GENOMIC DNA]</scope>
    <source>
        <strain evidence="6 7">BR10423</strain>
    </source>
</reference>
<dbReference type="NCBIfam" id="NF033788">
    <property type="entry name" value="HTH_metalloreg"/>
    <property type="match status" value="1"/>
</dbReference>
<sequence length="110" mass="12177">MLGDDGELAAYFSALANAHRLAVLRTLAEGEICVRELALRIGLGRSALSQHLNILRRHQLVKQRREAQTTYFSLSGSRSDKALLLVNTILFPYGVQLSMFGFSDVTRDGV</sequence>
<dbReference type="GO" id="GO:0003700">
    <property type="term" value="F:DNA-binding transcription factor activity"/>
    <property type="evidence" value="ECO:0007669"/>
    <property type="project" value="InterPro"/>
</dbReference>
<evidence type="ECO:0000313" key="6">
    <source>
        <dbReference type="EMBL" id="KWV60279.1"/>
    </source>
</evidence>
<evidence type="ECO:0000256" key="1">
    <source>
        <dbReference type="ARBA" id="ARBA00022849"/>
    </source>
</evidence>
<evidence type="ECO:0000259" key="5">
    <source>
        <dbReference type="PROSITE" id="PS50987"/>
    </source>
</evidence>
<dbReference type="GO" id="GO:0046685">
    <property type="term" value="P:response to arsenic-containing substance"/>
    <property type="evidence" value="ECO:0007669"/>
    <property type="project" value="UniProtKB-KW"/>
</dbReference>
<dbReference type="InterPro" id="IPR036390">
    <property type="entry name" value="WH_DNA-bd_sf"/>
</dbReference>
<keyword evidence="2" id="KW-0805">Transcription regulation</keyword>
<dbReference type="CDD" id="cd00090">
    <property type="entry name" value="HTH_ARSR"/>
    <property type="match status" value="1"/>
</dbReference>
<dbReference type="Proteomes" id="UP000068164">
    <property type="component" value="Unassembled WGS sequence"/>
</dbReference>
<dbReference type="GO" id="GO:0003677">
    <property type="term" value="F:DNA binding"/>
    <property type="evidence" value="ECO:0007669"/>
    <property type="project" value="UniProtKB-KW"/>
</dbReference>
<dbReference type="AlphaFoldDB" id="A0A109K3T4"/>
<name>A0A109K3T4_9HYPH</name>
<dbReference type="Pfam" id="PF01022">
    <property type="entry name" value="HTH_5"/>
    <property type="match status" value="1"/>
</dbReference>
<gene>
    <name evidence="6" type="ORF">AS026_00280</name>
</gene>
<evidence type="ECO:0000256" key="4">
    <source>
        <dbReference type="ARBA" id="ARBA00023163"/>
    </source>
</evidence>
<dbReference type="OrthoDB" id="194599at2"/>
<accession>A0A109K3T4</accession>
<dbReference type="InterPro" id="IPR011991">
    <property type="entry name" value="ArsR-like_HTH"/>
</dbReference>
<dbReference type="PANTHER" id="PTHR33154">
    <property type="entry name" value="TRANSCRIPTIONAL REGULATOR, ARSR FAMILY"/>
    <property type="match status" value="1"/>
</dbReference>
<dbReference type="SMART" id="SM00418">
    <property type="entry name" value="HTH_ARSR"/>
    <property type="match status" value="1"/>
</dbReference>
<dbReference type="InterPro" id="IPR036388">
    <property type="entry name" value="WH-like_DNA-bd_sf"/>
</dbReference>
<dbReference type="RefSeq" id="WP_062368270.1">
    <property type="nucleotide sequence ID" value="NZ_LNCD01000001.1"/>
</dbReference>
<keyword evidence="1" id="KW-0059">Arsenical resistance</keyword>
<dbReference type="Gene3D" id="1.10.10.10">
    <property type="entry name" value="Winged helix-like DNA-binding domain superfamily/Winged helix DNA-binding domain"/>
    <property type="match status" value="1"/>
</dbReference>
<protein>
    <submittedName>
        <fullName evidence="6">ArsR family transcriptional regulator</fullName>
    </submittedName>
</protein>
<comment type="caution">
    <text evidence="6">The sequence shown here is derived from an EMBL/GenBank/DDBJ whole genome shotgun (WGS) entry which is preliminary data.</text>
</comment>
<keyword evidence="4" id="KW-0804">Transcription</keyword>
<keyword evidence="7" id="KW-1185">Reference proteome</keyword>
<evidence type="ECO:0000313" key="7">
    <source>
        <dbReference type="Proteomes" id="UP000068164"/>
    </source>
</evidence>
<dbReference type="PRINTS" id="PR00778">
    <property type="entry name" value="HTHARSR"/>
</dbReference>
<dbReference type="EMBL" id="LNCD01000001">
    <property type="protein sequence ID" value="KWV60279.1"/>
    <property type="molecule type" value="Genomic_DNA"/>
</dbReference>
<proteinExistence type="predicted"/>
<dbReference type="SUPFAM" id="SSF46785">
    <property type="entry name" value="Winged helix' DNA-binding domain"/>
    <property type="match status" value="1"/>
</dbReference>